<dbReference type="Proteomes" id="UP000699462">
    <property type="component" value="Unassembled WGS sequence"/>
</dbReference>
<dbReference type="InterPro" id="IPR020568">
    <property type="entry name" value="Ribosomal_Su5_D2-typ_SF"/>
</dbReference>
<dbReference type="SMART" id="SM01340">
    <property type="entry name" value="DNA_mis_repair"/>
    <property type="match status" value="1"/>
</dbReference>
<comment type="caution">
    <text evidence="3">The sequence shown here is derived from an EMBL/GenBank/DDBJ whole genome shotgun (WGS) entry which is preliminary data.</text>
</comment>
<organism evidence="3 4">
    <name type="scientific">Paragonimus westermani</name>
    <dbReference type="NCBI Taxonomy" id="34504"/>
    <lineage>
        <taxon>Eukaryota</taxon>
        <taxon>Metazoa</taxon>
        <taxon>Spiralia</taxon>
        <taxon>Lophotrochozoa</taxon>
        <taxon>Platyhelminthes</taxon>
        <taxon>Trematoda</taxon>
        <taxon>Digenea</taxon>
        <taxon>Plagiorchiida</taxon>
        <taxon>Troglotremata</taxon>
        <taxon>Troglotrematidae</taxon>
        <taxon>Paragonimus</taxon>
    </lineage>
</organism>
<dbReference type="SUPFAM" id="SSF54211">
    <property type="entry name" value="Ribosomal protein S5 domain 2-like"/>
    <property type="match status" value="1"/>
</dbReference>
<evidence type="ECO:0000313" key="3">
    <source>
        <dbReference type="EMBL" id="KAF8569031.1"/>
    </source>
</evidence>
<keyword evidence="4" id="KW-1185">Reference proteome</keyword>
<evidence type="ECO:0000256" key="1">
    <source>
        <dbReference type="SAM" id="MobiDB-lite"/>
    </source>
</evidence>
<dbReference type="InterPro" id="IPR014721">
    <property type="entry name" value="Ribsml_uS5_D2-typ_fold_subgr"/>
</dbReference>
<dbReference type="PANTHER" id="PTHR10073">
    <property type="entry name" value="DNA MISMATCH REPAIR PROTEIN MLH, PMS, MUTL"/>
    <property type="match status" value="1"/>
</dbReference>
<dbReference type="PANTHER" id="PTHR10073:SF52">
    <property type="entry name" value="MISMATCH REPAIR ENDONUCLEASE PMS2"/>
    <property type="match status" value="1"/>
</dbReference>
<reference evidence="3 4" key="1">
    <citation type="submission" date="2019-07" db="EMBL/GenBank/DDBJ databases">
        <title>Annotation for the trematode Paragonimus westermani.</title>
        <authorList>
            <person name="Choi Y.-J."/>
        </authorList>
    </citation>
    <scope>NUCLEOTIDE SEQUENCE [LARGE SCALE GENOMIC DNA]</scope>
    <source>
        <strain evidence="3">180907_Pwestermani</strain>
    </source>
</reference>
<name>A0A8T0DQS6_9TREM</name>
<protein>
    <recommendedName>
        <fullName evidence="2">DNA mismatch repair protein S5 domain-containing protein</fullName>
    </recommendedName>
</protein>
<dbReference type="GO" id="GO:0006298">
    <property type="term" value="P:mismatch repair"/>
    <property type="evidence" value="ECO:0007669"/>
    <property type="project" value="InterPro"/>
</dbReference>
<dbReference type="GO" id="GO:0030983">
    <property type="term" value="F:mismatched DNA binding"/>
    <property type="evidence" value="ECO:0007669"/>
    <property type="project" value="InterPro"/>
</dbReference>
<dbReference type="GO" id="GO:0005524">
    <property type="term" value="F:ATP binding"/>
    <property type="evidence" value="ECO:0007669"/>
    <property type="project" value="InterPro"/>
</dbReference>
<gene>
    <name evidence="3" type="ORF">P879_09933</name>
</gene>
<dbReference type="Pfam" id="PF01119">
    <property type="entry name" value="DNA_mis_repair"/>
    <property type="match status" value="1"/>
</dbReference>
<dbReference type="Gene3D" id="3.30.230.10">
    <property type="match status" value="1"/>
</dbReference>
<feature type="non-terminal residue" evidence="3">
    <location>
        <position position="1"/>
    </location>
</feature>
<dbReference type="InterPro" id="IPR013507">
    <property type="entry name" value="DNA_mismatch_S5_2-like"/>
</dbReference>
<dbReference type="GO" id="GO:0016887">
    <property type="term" value="F:ATP hydrolysis activity"/>
    <property type="evidence" value="ECO:0007669"/>
    <property type="project" value="InterPro"/>
</dbReference>
<accession>A0A8T0DQS6</accession>
<dbReference type="AlphaFoldDB" id="A0A8T0DQS6"/>
<proteinExistence type="predicted"/>
<dbReference type="GO" id="GO:0032389">
    <property type="term" value="C:MutLalpha complex"/>
    <property type="evidence" value="ECO:0007669"/>
    <property type="project" value="TreeGrafter"/>
</dbReference>
<evidence type="ECO:0000313" key="4">
    <source>
        <dbReference type="Proteomes" id="UP000699462"/>
    </source>
</evidence>
<dbReference type="EMBL" id="JTDF01002246">
    <property type="protein sequence ID" value="KAF8569031.1"/>
    <property type="molecule type" value="Genomic_DNA"/>
</dbReference>
<dbReference type="OrthoDB" id="10254304at2759"/>
<dbReference type="GO" id="GO:0140664">
    <property type="term" value="F:ATP-dependent DNA damage sensor activity"/>
    <property type="evidence" value="ECO:0007669"/>
    <property type="project" value="InterPro"/>
</dbReference>
<feature type="domain" description="DNA mismatch repair protein S5" evidence="2">
    <location>
        <begin position="2"/>
        <end position="138"/>
    </location>
</feature>
<feature type="compositionally biased region" description="Low complexity" evidence="1">
    <location>
        <begin position="20"/>
        <end position="39"/>
    </location>
</feature>
<feature type="region of interest" description="Disordered" evidence="1">
    <location>
        <begin position="1"/>
        <end position="42"/>
    </location>
</feature>
<dbReference type="InterPro" id="IPR038973">
    <property type="entry name" value="MutL/Mlh/Pms-like"/>
</dbReference>
<evidence type="ECO:0000259" key="2">
    <source>
        <dbReference type="SMART" id="SM01340"/>
    </source>
</evidence>
<sequence length="359" mass="38879">RVYGFITKPPTQEVVEPSAGSPGSIGLSRGRPGSSSGRSSSDRQFVYVNGRPCELPRLTRLATDIWRRCSREALGASTNGIRMPAQSALTQFPVLVLMFHMPTASVDVNLTPDKRMLFLRHERYVLALTKAVLVNTLFRSTGIDVASLSHGDLSQSMISPSTYGPSSAALLDNSVLTDRKRPSSAHLLSPSTKRASLISIVNLDSLSQSMSDFSAATPLRANGPAESCDQSATVATELILPETDHNDSQAAQVIADELLASMGSLVSHSVSANFSMSELRKHWRATAKAGNTCLWRSHSNSSTEIVQSNEQTDPGTFSLGQFRATQTEALESELSTYFRSDMCFHILCPRLVLSLCVIN</sequence>